<dbReference type="CDD" id="cd04453">
    <property type="entry name" value="S1_RNase_E"/>
    <property type="match status" value="1"/>
</dbReference>
<comment type="function">
    <text evidence="15">Endoribonuclease that plays a central role in RNA processing and decay. Required for the maturation of 5S and 16S rRNAs and the majority of tRNAs. Also involved in the degradation of most mRNAs.</text>
</comment>
<keyword evidence="9 15" id="KW-0699">rRNA-binding</keyword>
<dbReference type="InterPro" id="IPR004659">
    <property type="entry name" value="RNase_E/G"/>
</dbReference>
<comment type="similarity">
    <text evidence="1">Belongs to the RNase E/G family. RNase G subfamily.</text>
</comment>
<evidence type="ECO:0000313" key="19">
    <source>
        <dbReference type="Proteomes" id="UP001165267"/>
    </source>
</evidence>
<comment type="similarity">
    <text evidence="15">Belongs to the RNase E/G family. RNase E subfamily.</text>
</comment>
<feature type="compositionally biased region" description="Basic residues" evidence="16">
    <location>
        <begin position="606"/>
        <end position="616"/>
    </location>
</feature>
<keyword evidence="4 15" id="KW-0997">Cell inner membrane</keyword>
<dbReference type="RefSeq" id="WP_257512104.1">
    <property type="nucleotide sequence ID" value="NZ_JANKHG010000017.1"/>
</dbReference>
<comment type="cofactor">
    <cofactor evidence="15">
        <name>Mg(2+)</name>
        <dbReference type="ChEBI" id="CHEBI:18420"/>
    </cofactor>
    <text evidence="15">Binds 1 Mg(2+) ion per subunit.</text>
</comment>
<feature type="compositionally biased region" description="Basic residues" evidence="16">
    <location>
        <begin position="690"/>
        <end position="699"/>
    </location>
</feature>
<dbReference type="InterPro" id="IPR003029">
    <property type="entry name" value="S1_domain"/>
</dbReference>
<keyword evidence="8 15" id="KW-0479">Metal-binding</keyword>
<comment type="catalytic activity">
    <reaction evidence="15">
        <text>Endonucleolytic cleavage of single-stranded RNA in A- and U-rich regions.</text>
        <dbReference type="EC" id="3.1.26.12"/>
    </reaction>
</comment>
<sequence>MKRMLFNATHSEELRVAIVDGQKLIDIDIETAGREQRKSNIYKGIITRVEPSLEACFVNYGEDRHGFLPFKEISRQYFKEGVEAGKARIQDVVKEGQELFVQVEKEERGNKGAALTTFISLAGRYLVLMPNNPRGGGVSRRIEGEERQELREALDKLDYPKGMSIIARTAGIGRSVEELQWDLNYLLQLWTAIDGAGKSANGAFLIYQESSLVIRAIRDYFSPDIGEVLIDTDEIYDQAKQFMQHVMPDMMNLVKRYRDDIPLFSRFQIEHQIETAYSRMVPLPSGGAIVIDHTEALVSIDVNSARSTRGTDIEDTALRTNLEAAEEVARQLRLRDLGGLIVIDFIDMEKASNQKEVENRVKDSLHFDRARVQMGKISRFGLMELSRQRIRPALNEGSHTTCPRCNGTGVIRDTESTALHVLRILQEEAMKEGTASVHTQVPVDVATFLLNEKRSEIYKLEARLKVNVLLIPNKHLETPHYEITRLRHDDERLEDTRQSFELATPKEEQNYYEKKVEGEAVKRQEAVIKGVIPTQPAPPHQERKPKTEVAVAATVAGPTFIQKIIAWFKGSAAPEVPAVVIDQKIGERGGRGQGRPQGDRNDSRGGRGRNRRRGGGRGREDEATTGAGDEVKAGDAQQPRSSQQNRGGRGKPRDERTAGAEVLEVKPLAAVEAATSEAADTAEQSERTGGRRRRRRGRGGRGAGEGEGEMAAGSAMEQSALQSEDAFQAADAADDEELANKLAETMSYGSDEEAGGDEPRRRRRRGRGGRGGNREGREVLGVAEATEGTEIVQNVENANLEIGDTRDYASPVNASTGLNVSEMGLPAEPTQMGSTENNPDESNVQSVQSVIAAVAHTEAVEQTIDENKVENKIEPVAEPEATDHEILTAAVPAPPEQVAEATAKEDAAPLVYTTAISTTPKLDKAGLEQMLGNAGMLWVETDQDKWNVVQSSLKAAPKAARVPRERKPVVQIASENLVLVETKPEFRNSSN</sequence>
<dbReference type="SMART" id="SM00316">
    <property type="entry name" value="S1"/>
    <property type="match status" value="1"/>
</dbReference>
<evidence type="ECO:0000256" key="13">
    <source>
        <dbReference type="ARBA" id="ARBA00022884"/>
    </source>
</evidence>
<evidence type="ECO:0000256" key="16">
    <source>
        <dbReference type="SAM" id="MobiDB-lite"/>
    </source>
</evidence>
<feature type="region of interest" description="Required for zinc-mediated homotetramerization and catalytic activity" evidence="15">
    <location>
        <begin position="402"/>
        <end position="405"/>
    </location>
</feature>
<keyword evidence="19" id="KW-1185">Reference proteome</keyword>
<protein>
    <recommendedName>
        <fullName evidence="15">Ribonuclease E</fullName>
        <shortName evidence="15">RNase E</shortName>
        <ecNumber evidence="15">3.1.26.12</ecNumber>
    </recommendedName>
</protein>
<keyword evidence="13 15" id="KW-0694">RNA-binding</keyword>
<feature type="compositionally biased region" description="Low complexity" evidence="16">
    <location>
        <begin position="669"/>
        <end position="682"/>
    </location>
</feature>
<gene>
    <name evidence="15" type="primary">rne</name>
    <name evidence="18" type="ORF">NSP04_09570</name>
</gene>
<keyword evidence="11 15" id="KW-0378">Hydrolase</keyword>
<dbReference type="PROSITE" id="PS50126">
    <property type="entry name" value="S1"/>
    <property type="match status" value="1"/>
</dbReference>
<evidence type="ECO:0000256" key="10">
    <source>
        <dbReference type="ARBA" id="ARBA00022759"/>
    </source>
</evidence>
<keyword evidence="12 15" id="KW-0460">Magnesium</keyword>
<evidence type="ECO:0000256" key="7">
    <source>
        <dbReference type="ARBA" id="ARBA00022722"/>
    </source>
</evidence>
<evidence type="ECO:0000313" key="18">
    <source>
        <dbReference type="EMBL" id="MCR2746896.1"/>
    </source>
</evidence>
<evidence type="ECO:0000256" key="6">
    <source>
        <dbReference type="ARBA" id="ARBA00022694"/>
    </source>
</evidence>
<evidence type="ECO:0000256" key="14">
    <source>
        <dbReference type="ARBA" id="ARBA00023136"/>
    </source>
</evidence>
<dbReference type="InterPro" id="IPR019307">
    <property type="entry name" value="RNA-bd_AU-1/RNase_E/G"/>
</dbReference>
<proteinExistence type="inferred from homology"/>
<dbReference type="Proteomes" id="UP001165267">
    <property type="component" value="Unassembled WGS sequence"/>
</dbReference>
<dbReference type="Gene3D" id="3.40.1260.20">
    <property type="entry name" value="Ribonuclease E, catalytic domain"/>
    <property type="match status" value="1"/>
</dbReference>
<keyword evidence="14 15" id="KW-0472">Membrane</keyword>
<feature type="domain" description="S1 motif" evidence="17">
    <location>
        <begin position="39"/>
        <end position="118"/>
    </location>
</feature>
<comment type="subcellular location">
    <subcellularLocation>
        <location evidence="15">Cytoplasm</location>
    </subcellularLocation>
    <subcellularLocation>
        <location evidence="15">Cell inner membrane</location>
        <topology evidence="15">Peripheral membrane protein</topology>
        <orientation evidence="15">Cytoplasmic side</orientation>
    </subcellularLocation>
</comment>
<dbReference type="HAMAP" id="MF_00970">
    <property type="entry name" value="RNase_E"/>
    <property type="match status" value="1"/>
</dbReference>
<keyword evidence="5 15" id="KW-0698">rRNA processing</keyword>
<feature type="binding site" evidence="15">
    <location>
        <position position="405"/>
    </location>
    <ligand>
        <name>Zn(2+)</name>
        <dbReference type="ChEBI" id="CHEBI:29105"/>
        <note>ligand shared between dimeric partners</note>
    </ligand>
</feature>
<keyword evidence="3 15" id="KW-0963">Cytoplasm</keyword>
<dbReference type="EC" id="3.1.26.12" evidence="15"/>
<keyword evidence="15" id="KW-0820">tRNA-binding</keyword>
<evidence type="ECO:0000256" key="12">
    <source>
        <dbReference type="ARBA" id="ARBA00022842"/>
    </source>
</evidence>
<keyword evidence="10 15" id="KW-0255">Endonuclease</keyword>
<dbReference type="InterPro" id="IPR048583">
    <property type="entry name" value="RNase_E_G_thioredoxin-like"/>
</dbReference>
<evidence type="ECO:0000256" key="15">
    <source>
        <dbReference type="HAMAP-Rule" id="MF_00970"/>
    </source>
</evidence>
<comment type="subunit">
    <text evidence="15">Homotetramer formed by a dimer of dimers.</text>
</comment>
<dbReference type="EMBL" id="JANKHG010000017">
    <property type="protein sequence ID" value="MCR2746896.1"/>
    <property type="molecule type" value="Genomic_DNA"/>
</dbReference>
<feature type="binding site" evidence="15">
    <location>
        <position position="402"/>
    </location>
    <ligand>
        <name>Zn(2+)</name>
        <dbReference type="ChEBI" id="CHEBI:29105"/>
        <note>ligand shared between dimeric partners</note>
    </ligand>
</feature>
<evidence type="ECO:0000256" key="4">
    <source>
        <dbReference type="ARBA" id="ARBA00022519"/>
    </source>
</evidence>
<feature type="binding site" evidence="15">
    <location>
        <position position="301"/>
    </location>
    <ligand>
        <name>Mg(2+)</name>
        <dbReference type="ChEBI" id="CHEBI:18420"/>
        <note>catalytic</note>
    </ligand>
</feature>
<dbReference type="NCBIfam" id="TIGR00757">
    <property type="entry name" value="RNaseEG"/>
    <property type="match status" value="1"/>
</dbReference>
<dbReference type="PANTHER" id="PTHR30001">
    <property type="entry name" value="RIBONUCLEASE"/>
    <property type="match status" value="1"/>
</dbReference>
<evidence type="ECO:0000259" key="17">
    <source>
        <dbReference type="PROSITE" id="PS50126"/>
    </source>
</evidence>
<dbReference type="SUPFAM" id="SSF50249">
    <property type="entry name" value="Nucleic acid-binding proteins"/>
    <property type="match status" value="1"/>
</dbReference>
<comment type="cofactor">
    <cofactor evidence="15">
        <name>Zn(2+)</name>
        <dbReference type="ChEBI" id="CHEBI:29105"/>
    </cofactor>
    <text evidence="15">Binds 2 Zn(2+) ions per homotetramer.</text>
</comment>
<organism evidence="18 19">
    <name type="scientific">Limnobacter parvus</name>
    <dbReference type="NCBI Taxonomy" id="2939690"/>
    <lineage>
        <taxon>Bacteria</taxon>
        <taxon>Pseudomonadati</taxon>
        <taxon>Pseudomonadota</taxon>
        <taxon>Betaproteobacteria</taxon>
        <taxon>Burkholderiales</taxon>
        <taxon>Burkholderiaceae</taxon>
        <taxon>Limnobacter</taxon>
    </lineage>
</organism>
<dbReference type="Pfam" id="PF00575">
    <property type="entry name" value="S1"/>
    <property type="match status" value="1"/>
</dbReference>
<keyword evidence="6 15" id="KW-0819">tRNA processing</keyword>
<dbReference type="Pfam" id="PF20833">
    <property type="entry name" value="RNase_E_G_Thio"/>
    <property type="match status" value="1"/>
</dbReference>
<dbReference type="InterPro" id="IPR012340">
    <property type="entry name" value="NA-bd_OB-fold"/>
</dbReference>
<reference evidence="18" key="1">
    <citation type="submission" date="2022-07" db="EMBL/GenBank/DDBJ databases">
        <authorList>
            <person name="Xamxidin M."/>
        </authorList>
    </citation>
    <scope>NUCLEOTIDE SEQUENCE</scope>
    <source>
        <strain evidence="18">YS8-69</strain>
    </source>
</reference>
<evidence type="ECO:0000256" key="2">
    <source>
        <dbReference type="ARBA" id="ARBA00022475"/>
    </source>
</evidence>
<evidence type="ECO:0000256" key="11">
    <source>
        <dbReference type="ARBA" id="ARBA00022801"/>
    </source>
</evidence>
<comment type="caution">
    <text evidence="18">The sequence shown here is derived from an EMBL/GenBank/DDBJ whole genome shotgun (WGS) entry which is preliminary data.</text>
</comment>
<name>A0ABT1XJ25_9BURK</name>
<dbReference type="PANTHER" id="PTHR30001:SF1">
    <property type="entry name" value="RIBONUCLEASE E_G-LIKE PROTEIN, CHLOROPLASTIC"/>
    <property type="match status" value="1"/>
</dbReference>
<feature type="binding site" evidence="15">
    <location>
        <position position="344"/>
    </location>
    <ligand>
        <name>Mg(2+)</name>
        <dbReference type="ChEBI" id="CHEBI:18420"/>
        <note>catalytic</note>
    </ligand>
</feature>
<accession>A0ABT1XJ25</accession>
<dbReference type="Pfam" id="PF10150">
    <property type="entry name" value="RNase_E_G"/>
    <property type="match status" value="1"/>
</dbReference>
<keyword evidence="15" id="KW-0862">Zinc</keyword>
<feature type="region of interest" description="Disordered" evidence="16">
    <location>
        <begin position="584"/>
        <end position="785"/>
    </location>
</feature>
<evidence type="ECO:0000256" key="9">
    <source>
        <dbReference type="ARBA" id="ARBA00022730"/>
    </source>
</evidence>
<keyword evidence="2 15" id="KW-1003">Cell membrane</keyword>
<evidence type="ECO:0000256" key="8">
    <source>
        <dbReference type="ARBA" id="ARBA00022723"/>
    </source>
</evidence>
<dbReference type="Gene3D" id="2.40.50.140">
    <property type="entry name" value="Nucleic acid-binding proteins"/>
    <property type="match status" value="1"/>
</dbReference>
<keyword evidence="7 15" id="KW-0540">Nuclease</keyword>
<dbReference type="InterPro" id="IPR028878">
    <property type="entry name" value="RNase_E"/>
</dbReference>
<evidence type="ECO:0000256" key="3">
    <source>
        <dbReference type="ARBA" id="ARBA00022490"/>
    </source>
</evidence>
<evidence type="ECO:0000256" key="1">
    <source>
        <dbReference type="ARBA" id="ARBA00005663"/>
    </source>
</evidence>
<evidence type="ECO:0000256" key="5">
    <source>
        <dbReference type="ARBA" id="ARBA00022552"/>
    </source>
</evidence>